<dbReference type="Proteomes" id="UP000297447">
    <property type="component" value="Unassembled WGS sequence"/>
</dbReference>
<dbReference type="EMBL" id="SOHE01000065">
    <property type="protein sequence ID" value="TFD47277.1"/>
    <property type="molecule type" value="Genomic_DNA"/>
</dbReference>
<dbReference type="AlphaFoldDB" id="A0A4R8ZVL3"/>
<dbReference type="Gene3D" id="3.40.50.720">
    <property type="entry name" value="NAD(P)-binding Rossmann-like Domain"/>
    <property type="match status" value="1"/>
</dbReference>
<dbReference type="InterPro" id="IPR051207">
    <property type="entry name" value="ComplexI_NDUFA9_subunit"/>
</dbReference>
<dbReference type="SUPFAM" id="SSF51735">
    <property type="entry name" value="NAD(P)-binding Rossmann-fold domains"/>
    <property type="match status" value="1"/>
</dbReference>
<dbReference type="RefSeq" id="WP_134520467.1">
    <property type="nucleotide sequence ID" value="NZ_SOHE01000065.1"/>
</dbReference>
<organism evidence="2 3">
    <name type="scientific">Cryobacterium frigoriphilum</name>
    <dbReference type="NCBI Taxonomy" id="1259150"/>
    <lineage>
        <taxon>Bacteria</taxon>
        <taxon>Bacillati</taxon>
        <taxon>Actinomycetota</taxon>
        <taxon>Actinomycetes</taxon>
        <taxon>Micrococcales</taxon>
        <taxon>Microbacteriaceae</taxon>
        <taxon>Cryobacterium</taxon>
    </lineage>
</organism>
<dbReference type="PANTHER" id="PTHR12126:SF11">
    <property type="entry name" value="NADH DEHYDROGENASE [UBIQUINONE] 1 ALPHA SUBCOMPLEX SUBUNIT 9, MITOCHONDRIAL"/>
    <property type="match status" value="1"/>
</dbReference>
<dbReference type="PANTHER" id="PTHR12126">
    <property type="entry name" value="NADH-UBIQUINONE OXIDOREDUCTASE 39 KDA SUBUNIT-RELATED"/>
    <property type="match status" value="1"/>
</dbReference>
<evidence type="ECO:0000313" key="3">
    <source>
        <dbReference type="Proteomes" id="UP000297447"/>
    </source>
</evidence>
<dbReference type="OrthoDB" id="9771302at2"/>
<protein>
    <submittedName>
        <fullName evidence="2">NAD-dependent epimerase/dehydratase family protein</fullName>
    </submittedName>
</protein>
<dbReference type="GO" id="GO:0044877">
    <property type="term" value="F:protein-containing complex binding"/>
    <property type="evidence" value="ECO:0007669"/>
    <property type="project" value="TreeGrafter"/>
</dbReference>
<keyword evidence="3" id="KW-1185">Reference proteome</keyword>
<dbReference type="Pfam" id="PF13460">
    <property type="entry name" value="NAD_binding_10"/>
    <property type="match status" value="1"/>
</dbReference>
<dbReference type="InterPro" id="IPR036291">
    <property type="entry name" value="NAD(P)-bd_dom_sf"/>
</dbReference>
<evidence type="ECO:0000313" key="2">
    <source>
        <dbReference type="EMBL" id="TFD47277.1"/>
    </source>
</evidence>
<reference evidence="2 3" key="1">
    <citation type="submission" date="2019-03" db="EMBL/GenBank/DDBJ databases">
        <title>Genomics of glacier-inhabiting Cryobacterium strains.</title>
        <authorList>
            <person name="Liu Q."/>
            <person name="Xin Y.-H."/>
        </authorList>
    </citation>
    <scope>NUCLEOTIDE SEQUENCE [LARGE SCALE GENOMIC DNA]</scope>
    <source>
        <strain evidence="2 3">Hh14</strain>
    </source>
</reference>
<proteinExistence type="predicted"/>
<gene>
    <name evidence="2" type="ORF">E3T55_15535</name>
</gene>
<evidence type="ECO:0000259" key="1">
    <source>
        <dbReference type="Pfam" id="PF13460"/>
    </source>
</evidence>
<comment type="caution">
    <text evidence="2">The sequence shown here is derived from an EMBL/GenBank/DDBJ whole genome shotgun (WGS) entry which is preliminary data.</text>
</comment>
<dbReference type="InterPro" id="IPR016040">
    <property type="entry name" value="NAD(P)-bd_dom"/>
</dbReference>
<feature type="domain" description="NAD(P)-binding" evidence="1">
    <location>
        <begin position="8"/>
        <end position="144"/>
    </location>
</feature>
<accession>A0A4R8ZVL3</accession>
<name>A0A4R8ZVL3_9MICO</name>
<sequence>MSYVLVTGATGTLGRALVPLLREANLRVRILSRECAPTGCEPGTWVRGSLSTGENLDDAVRNVNTIVHLATAPRGHDAILTRALVDAARRGPRMTAPLPHLIYQSIVGVDTIPLGYYRQKLAAEQGIEASGLPFTILRATQFHDLVYSLFAAQRRMPVALAPDIRLQPIDVRDVAAQLLGLVRAGAAGRVADIGGPDIELASDLARATLSSFRRPGPHAAVGSRRPIVSLRLPGATFAAFAAGQNLVPGNRIGTFSYPDYLMARAAAARQLAEEEAAAAADDNPSSRESG</sequence>